<accession>A0A9N9LKD4</accession>
<dbReference type="InterPro" id="IPR036812">
    <property type="entry name" value="NAD(P)_OxRdtase_dom_sf"/>
</dbReference>
<dbReference type="EMBL" id="CAJVRM010000107">
    <property type="protein sequence ID" value="CAG8974517.1"/>
    <property type="molecule type" value="Genomic_DNA"/>
</dbReference>
<keyword evidence="1" id="KW-0560">Oxidoreductase</keyword>
<keyword evidence="4" id="KW-1185">Reference proteome</keyword>
<dbReference type="Proteomes" id="UP000701801">
    <property type="component" value="Unassembled WGS sequence"/>
</dbReference>
<proteinExistence type="predicted"/>
<dbReference type="CDD" id="cd19077">
    <property type="entry name" value="AKR_AKR8A1-2"/>
    <property type="match status" value="1"/>
</dbReference>
<dbReference type="GO" id="GO:0005737">
    <property type="term" value="C:cytoplasm"/>
    <property type="evidence" value="ECO:0007669"/>
    <property type="project" value="TreeGrafter"/>
</dbReference>
<dbReference type="Gene3D" id="3.20.20.100">
    <property type="entry name" value="NADP-dependent oxidoreductase domain"/>
    <property type="match status" value="1"/>
</dbReference>
<reference evidence="3" key="1">
    <citation type="submission" date="2021-07" db="EMBL/GenBank/DDBJ databases">
        <authorList>
            <person name="Durling M."/>
        </authorList>
    </citation>
    <scope>NUCLEOTIDE SEQUENCE</scope>
</reference>
<protein>
    <recommendedName>
        <fullName evidence="2">NADP-dependent oxidoreductase domain-containing protein</fullName>
    </recommendedName>
</protein>
<evidence type="ECO:0000259" key="2">
    <source>
        <dbReference type="Pfam" id="PF00248"/>
    </source>
</evidence>
<dbReference type="PANTHER" id="PTHR43625">
    <property type="entry name" value="AFLATOXIN B1 ALDEHYDE REDUCTASE"/>
    <property type="match status" value="1"/>
</dbReference>
<dbReference type="AlphaFoldDB" id="A0A9N9LKD4"/>
<dbReference type="Pfam" id="PF00248">
    <property type="entry name" value="Aldo_ket_red"/>
    <property type="match status" value="1"/>
</dbReference>
<dbReference type="GO" id="GO:0016491">
    <property type="term" value="F:oxidoreductase activity"/>
    <property type="evidence" value="ECO:0007669"/>
    <property type="project" value="UniProtKB-KW"/>
</dbReference>
<dbReference type="OrthoDB" id="37537at2759"/>
<organism evidence="3 4">
    <name type="scientific">Hymenoscyphus albidus</name>
    <dbReference type="NCBI Taxonomy" id="595503"/>
    <lineage>
        <taxon>Eukaryota</taxon>
        <taxon>Fungi</taxon>
        <taxon>Dikarya</taxon>
        <taxon>Ascomycota</taxon>
        <taxon>Pezizomycotina</taxon>
        <taxon>Leotiomycetes</taxon>
        <taxon>Helotiales</taxon>
        <taxon>Helotiaceae</taxon>
        <taxon>Hymenoscyphus</taxon>
    </lineage>
</organism>
<dbReference type="InterPro" id="IPR023210">
    <property type="entry name" value="NADP_OxRdtase_dom"/>
</dbReference>
<evidence type="ECO:0000313" key="3">
    <source>
        <dbReference type="EMBL" id="CAG8974517.1"/>
    </source>
</evidence>
<feature type="domain" description="NADP-dependent oxidoreductase" evidence="2">
    <location>
        <begin position="11"/>
        <end position="311"/>
    </location>
</feature>
<comment type="caution">
    <text evidence="3">The sequence shown here is derived from an EMBL/GenBank/DDBJ whole genome shotgun (WGS) entry which is preliminary data.</text>
</comment>
<evidence type="ECO:0000313" key="4">
    <source>
        <dbReference type="Proteomes" id="UP000701801"/>
    </source>
</evidence>
<name>A0A9N9LKD4_9HELO</name>
<sequence>MSQLLGKEVGPIGYGMMGLSWRPQPQPLADSIKALKIALESGCNFWNGGILYGTPEYNSLHIIKAYFKQYPEDASRVILSIKGGVEANLHPNGDPEFVKKNIDDALVVLDGTKKIDIFECARVDKRVPIEVTLKALEECVQAGKIGGISLSEVSAETVKRAVKVTKIVACEVELSLWSLDIFENGVAAACAEYDIPIVAYSPIGRGILSGEIKKPEDIPEGDFRRMLPRFQPGTFPKNLGLVHKIQDIATSKGVTPAQLAISWVVHQSKKNGNPVIIPIPGATTESRILENVKSKDVILSESDVAAIDEILKGFTPTGGRYGGPGAVHMNG</sequence>
<dbReference type="InterPro" id="IPR050791">
    <property type="entry name" value="Aldo-Keto_reductase"/>
</dbReference>
<dbReference type="PANTHER" id="PTHR43625:SF78">
    <property type="entry name" value="PYRIDOXAL REDUCTASE-RELATED"/>
    <property type="match status" value="1"/>
</dbReference>
<gene>
    <name evidence="3" type="ORF">HYALB_00009052</name>
</gene>
<dbReference type="SUPFAM" id="SSF51430">
    <property type="entry name" value="NAD(P)-linked oxidoreductase"/>
    <property type="match status" value="1"/>
</dbReference>
<evidence type="ECO:0000256" key="1">
    <source>
        <dbReference type="ARBA" id="ARBA00023002"/>
    </source>
</evidence>